<evidence type="ECO:0000313" key="12">
    <source>
        <dbReference type="Proteomes" id="UP000235965"/>
    </source>
</evidence>
<evidence type="ECO:0000256" key="7">
    <source>
        <dbReference type="ARBA" id="ARBA00023163"/>
    </source>
</evidence>
<dbReference type="SUPFAM" id="SSF57667">
    <property type="entry name" value="beta-beta-alpha zinc fingers"/>
    <property type="match status" value="3"/>
</dbReference>
<evidence type="ECO:0000256" key="5">
    <source>
        <dbReference type="ARBA" id="ARBA00022833"/>
    </source>
</evidence>
<proteinExistence type="predicted"/>
<feature type="domain" description="C2H2-type" evidence="10">
    <location>
        <begin position="450"/>
        <end position="478"/>
    </location>
</feature>
<feature type="domain" description="C2H2-type" evidence="10">
    <location>
        <begin position="336"/>
        <end position="363"/>
    </location>
</feature>
<keyword evidence="8" id="KW-0539">Nucleus</keyword>
<dbReference type="Gene3D" id="3.30.160.60">
    <property type="entry name" value="Classic Zinc Finger"/>
    <property type="match status" value="6"/>
</dbReference>
<dbReference type="FunFam" id="3.30.160.60:FF:001397">
    <property type="entry name" value="Datilografo, isoform A"/>
    <property type="match status" value="1"/>
</dbReference>
<name>A0A2J7QQQ1_9NEOP</name>
<accession>A0A2J7QQQ1</accession>
<evidence type="ECO:0000256" key="4">
    <source>
        <dbReference type="ARBA" id="ARBA00022771"/>
    </source>
</evidence>
<feature type="domain" description="C2H2-type" evidence="10">
    <location>
        <begin position="280"/>
        <end position="307"/>
    </location>
</feature>
<keyword evidence="2" id="KW-0479">Metal-binding</keyword>
<dbReference type="InterPro" id="IPR050329">
    <property type="entry name" value="GLI_C2H2-zinc-finger"/>
</dbReference>
<sequence>MIQLLIVFISPRFNLYEKKHQLQHLCFSCGTLAMSGPWNFSVQQELEQQPLNMALLLLQQELADLGSGILSGRQTAKEEQHAENIPLKHLEPTVCIKEEPQPLPVDYPYHAMPNNFSMVPQAWSMSQPLHMQYAEQTFPDLAEKTILNLDNIKEEVGPEKSDIHNGNFNQISECNKCNLEQYPSESLNRNEMYSERMCKAENLYHFSPIPYHGPSTWCSIKTFTGKETVNRWDVQAESTRNYNSFINRNIPSFHSMHGQSALQGEVVVHGPMAHPDQIPPVCHVCEKGFGSKEQLLTHMMVHQNRKPHVCEICEKSFSSPGNLKTHVMTHTGQKPHSCDKCGKRFTTLGNLKTHFVIHTTERPHPCQQCGKGFTTLGNLKTHLLTHTGERPYVCEVCGKRFTTRGNVKAHSVTHTAEKPFVCHMCGKNFSHKGNLKTHIVSRHMANKPQYDCVMCGRHFMQAEALNTHITLVHAATSVPLSNLQDGLQHEEPPVFLPLKV</sequence>
<dbReference type="PANTHER" id="PTHR19818">
    <property type="entry name" value="ZINC FINGER PROTEIN ZIC AND GLI"/>
    <property type="match status" value="1"/>
</dbReference>
<dbReference type="GO" id="GO:0008270">
    <property type="term" value="F:zinc ion binding"/>
    <property type="evidence" value="ECO:0007669"/>
    <property type="project" value="UniProtKB-KW"/>
</dbReference>
<evidence type="ECO:0000259" key="10">
    <source>
        <dbReference type="PROSITE" id="PS50157"/>
    </source>
</evidence>
<evidence type="ECO:0000256" key="8">
    <source>
        <dbReference type="ARBA" id="ARBA00023242"/>
    </source>
</evidence>
<dbReference type="GO" id="GO:0005634">
    <property type="term" value="C:nucleus"/>
    <property type="evidence" value="ECO:0007669"/>
    <property type="project" value="UniProtKB-SubCell"/>
</dbReference>
<comment type="subcellular location">
    <subcellularLocation>
        <location evidence="1">Nucleus</location>
    </subcellularLocation>
</comment>
<keyword evidence="3" id="KW-0677">Repeat</keyword>
<dbReference type="GO" id="GO:0000978">
    <property type="term" value="F:RNA polymerase II cis-regulatory region sequence-specific DNA binding"/>
    <property type="evidence" value="ECO:0007669"/>
    <property type="project" value="TreeGrafter"/>
</dbReference>
<dbReference type="FunFam" id="3.30.160.60:FF:001290">
    <property type="entry name" value="Zinc finger 45-like"/>
    <property type="match status" value="1"/>
</dbReference>
<dbReference type="OrthoDB" id="40579at2759"/>
<dbReference type="SMART" id="SM00355">
    <property type="entry name" value="ZnF_C2H2"/>
    <property type="match status" value="7"/>
</dbReference>
<evidence type="ECO:0000256" key="2">
    <source>
        <dbReference type="ARBA" id="ARBA00022723"/>
    </source>
</evidence>
<evidence type="ECO:0000256" key="9">
    <source>
        <dbReference type="PROSITE-ProRule" id="PRU00042"/>
    </source>
</evidence>
<dbReference type="PROSITE" id="PS00028">
    <property type="entry name" value="ZINC_FINGER_C2H2_1"/>
    <property type="match status" value="7"/>
</dbReference>
<keyword evidence="6" id="KW-0805">Transcription regulation</keyword>
<dbReference type="FunFam" id="3.30.160.60:FF:000130">
    <property type="entry name" value="Spalt-like transcription factor 4"/>
    <property type="match status" value="1"/>
</dbReference>
<feature type="domain" description="C2H2-type" evidence="10">
    <location>
        <begin position="364"/>
        <end position="391"/>
    </location>
</feature>
<evidence type="ECO:0000256" key="6">
    <source>
        <dbReference type="ARBA" id="ARBA00023015"/>
    </source>
</evidence>
<keyword evidence="7" id="KW-0804">Transcription</keyword>
<keyword evidence="12" id="KW-1185">Reference proteome</keyword>
<protein>
    <recommendedName>
        <fullName evidence="10">C2H2-type domain-containing protein</fullName>
    </recommendedName>
</protein>
<comment type="caution">
    <text evidence="11">The sequence shown here is derived from an EMBL/GenBank/DDBJ whole genome shotgun (WGS) entry which is preliminary data.</text>
</comment>
<evidence type="ECO:0000256" key="3">
    <source>
        <dbReference type="ARBA" id="ARBA00022737"/>
    </source>
</evidence>
<dbReference type="GO" id="GO:0000981">
    <property type="term" value="F:DNA-binding transcription factor activity, RNA polymerase II-specific"/>
    <property type="evidence" value="ECO:0007669"/>
    <property type="project" value="TreeGrafter"/>
</dbReference>
<dbReference type="EMBL" id="NEVH01012083">
    <property type="protein sequence ID" value="PNF30915.1"/>
    <property type="molecule type" value="Genomic_DNA"/>
</dbReference>
<dbReference type="FunFam" id="3.30.160.60:FF:000100">
    <property type="entry name" value="Zinc finger 45-like"/>
    <property type="match status" value="1"/>
</dbReference>
<dbReference type="GO" id="GO:0045944">
    <property type="term" value="P:positive regulation of transcription by RNA polymerase II"/>
    <property type="evidence" value="ECO:0007669"/>
    <property type="project" value="UniProtKB-ARBA"/>
</dbReference>
<dbReference type="AlphaFoldDB" id="A0A2J7QQQ1"/>
<dbReference type="FunFam" id="3.30.160.60:FF:000634">
    <property type="entry name" value="Zinc finger X-chromosomal protein"/>
    <property type="match status" value="1"/>
</dbReference>
<dbReference type="PROSITE" id="PS50157">
    <property type="entry name" value="ZINC_FINGER_C2H2_2"/>
    <property type="match status" value="7"/>
</dbReference>
<keyword evidence="5" id="KW-0862">Zinc</keyword>
<reference evidence="11 12" key="1">
    <citation type="submission" date="2017-12" db="EMBL/GenBank/DDBJ databases">
        <title>Hemimetabolous genomes reveal molecular basis of termite eusociality.</title>
        <authorList>
            <person name="Harrison M.C."/>
            <person name="Jongepier E."/>
            <person name="Robertson H.M."/>
            <person name="Arning N."/>
            <person name="Bitard-Feildel T."/>
            <person name="Chao H."/>
            <person name="Childers C.P."/>
            <person name="Dinh H."/>
            <person name="Doddapaneni H."/>
            <person name="Dugan S."/>
            <person name="Gowin J."/>
            <person name="Greiner C."/>
            <person name="Han Y."/>
            <person name="Hu H."/>
            <person name="Hughes D.S.T."/>
            <person name="Huylmans A.-K."/>
            <person name="Kemena C."/>
            <person name="Kremer L.P.M."/>
            <person name="Lee S.L."/>
            <person name="Lopez-Ezquerra A."/>
            <person name="Mallet L."/>
            <person name="Monroy-Kuhn J.M."/>
            <person name="Moser A."/>
            <person name="Murali S.C."/>
            <person name="Muzny D.M."/>
            <person name="Otani S."/>
            <person name="Piulachs M.-D."/>
            <person name="Poelchau M."/>
            <person name="Qu J."/>
            <person name="Schaub F."/>
            <person name="Wada-Katsumata A."/>
            <person name="Worley K.C."/>
            <person name="Xie Q."/>
            <person name="Ylla G."/>
            <person name="Poulsen M."/>
            <person name="Gibbs R.A."/>
            <person name="Schal C."/>
            <person name="Richards S."/>
            <person name="Belles X."/>
            <person name="Korb J."/>
            <person name="Bornberg-Bauer E."/>
        </authorList>
    </citation>
    <scope>NUCLEOTIDE SEQUENCE [LARGE SCALE GENOMIC DNA]</scope>
    <source>
        <tissue evidence="11">Whole body</tissue>
    </source>
</reference>
<dbReference type="InterPro" id="IPR013087">
    <property type="entry name" value="Znf_C2H2_type"/>
</dbReference>
<dbReference type="Proteomes" id="UP000235965">
    <property type="component" value="Unassembled WGS sequence"/>
</dbReference>
<organism evidence="11 12">
    <name type="scientific">Cryptotermes secundus</name>
    <dbReference type="NCBI Taxonomy" id="105785"/>
    <lineage>
        <taxon>Eukaryota</taxon>
        <taxon>Metazoa</taxon>
        <taxon>Ecdysozoa</taxon>
        <taxon>Arthropoda</taxon>
        <taxon>Hexapoda</taxon>
        <taxon>Insecta</taxon>
        <taxon>Pterygota</taxon>
        <taxon>Neoptera</taxon>
        <taxon>Polyneoptera</taxon>
        <taxon>Dictyoptera</taxon>
        <taxon>Blattodea</taxon>
        <taxon>Blattoidea</taxon>
        <taxon>Termitoidae</taxon>
        <taxon>Kalotermitidae</taxon>
        <taxon>Cryptotermitinae</taxon>
        <taxon>Cryptotermes</taxon>
    </lineage>
</organism>
<dbReference type="InterPro" id="IPR036236">
    <property type="entry name" value="Znf_C2H2_sf"/>
</dbReference>
<feature type="domain" description="C2H2-type" evidence="10">
    <location>
        <begin position="420"/>
        <end position="448"/>
    </location>
</feature>
<dbReference type="PANTHER" id="PTHR19818:SF162">
    <property type="entry name" value="GASTRULA ZINC FINGER PROTEIN XLCGF57.1-RELATED"/>
    <property type="match status" value="1"/>
</dbReference>
<feature type="domain" description="C2H2-type" evidence="10">
    <location>
        <begin position="392"/>
        <end position="419"/>
    </location>
</feature>
<evidence type="ECO:0000313" key="11">
    <source>
        <dbReference type="EMBL" id="PNF30915.1"/>
    </source>
</evidence>
<dbReference type="Pfam" id="PF00096">
    <property type="entry name" value="zf-C2H2"/>
    <property type="match status" value="6"/>
</dbReference>
<gene>
    <name evidence="11" type="ORF">B7P43_G03194</name>
</gene>
<evidence type="ECO:0000256" key="1">
    <source>
        <dbReference type="ARBA" id="ARBA00004123"/>
    </source>
</evidence>
<keyword evidence="4 9" id="KW-0863">Zinc-finger</keyword>
<feature type="domain" description="C2H2-type" evidence="10">
    <location>
        <begin position="308"/>
        <end position="335"/>
    </location>
</feature>